<proteinExistence type="predicted"/>
<keyword evidence="2" id="KW-0812">Transmembrane</keyword>
<gene>
    <name evidence="4" type="ORF">K491DRAFT_753426</name>
</gene>
<feature type="region of interest" description="Disordered" evidence="1">
    <location>
        <begin position="142"/>
        <end position="171"/>
    </location>
</feature>
<feature type="chain" id="PRO_5025585106" evidence="3">
    <location>
        <begin position="19"/>
        <end position="229"/>
    </location>
</feature>
<keyword evidence="5" id="KW-1185">Reference proteome</keyword>
<protein>
    <submittedName>
        <fullName evidence="4">Uncharacterized protein</fullName>
    </submittedName>
</protein>
<reference evidence="4" key="1">
    <citation type="journal article" date="2020" name="Stud. Mycol.">
        <title>101 Dothideomycetes genomes: a test case for predicting lifestyles and emergence of pathogens.</title>
        <authorList>
            <person name="Haridas S."/>
            <person name="Albert R."/>
            <person name="Binder M."/>
            <person name="Bloem J."/>
            <person name="Labutti K."/>
            <person name="Salamov A."/>
            <person name="Andreopoulos B."/>
            <person name="Baker S."/>
            <person name="Barry K."/>
            <person name="Bills G."/>
            <person name="Bluhm B."/>
            <person name="Cannon C."/>
            <person name="Castanera R."/>
            <person name="Culley D."/>
            <person name="Daum C."/>
            <person name="Ezra D."/>
            <person name="Gonzalez J."/>
            <person name="Henrissat B."/>
            <person name="Kuo A."/>
            <person name="Liang C."/>
            <person name="Lipzen A."/>
            <person name="Lutzoni F."/>
            <person name="Magnuson J."/>
            <person name="Mondo S."/>
            <person name="Nolan M."/>
            <person name="Ohm R."/>
            <person name="Pangilinan J."/>
            <person name="Park H.-J."/>
            <person name="Ramirez L."/>
            <person name="Alfaro M."/>
            <person name="Sun H."/>
            <person name="Tritt A."/>
            <person name="Yoshinaga Y."/>
            <person name="Zwiers L.-H."/>
            <person name="Turgeon B."/>
            <person name="Goodwin S."/>
            <person name="Spatafora J."/>
            <person name="Crous P."/>
            <person name="Grigoriev I."/>
        </authorList>
    </citation>
    <scope>NUCLEOTIDE SEQUENCE</scope>
    <source>
        <strain evidence="4">CBS 122681</strain>
    </source>
</reference>
<feature type="transmembrane region" description="Helical" evidence="2">
    <location>
        <begin position="178"/>
        <end position="199"/>
    </location>
</feature>
<sequence length="229" mass="23790">MQSIYLHCLLFVLSLANAENDFLVPLLGGPDLSLTLGSSFIISWTCDACIDNTYNLTIRQVYGDGSWVEHGLTGNITSLGPNGTYNWTVAPPDSFSIYSGFNFRIALGVEVFDSGGAFFQQSQLSTSTSSIATSMFSYPSSASTSQTTASSTTSSSGAAGSAAASGSPQPSTNDTLKVGLGIGIPFLLLLSAVVGYSIFRKCARTEKEASGQGPVPELSGSGGHHELEG</sequence>
<keyword evidence="2" id="KW-0472">Membrane</keyword>
<feature type="region of interest" description="Disordered" evidence="1">
    <location>
        <begin position="206"/>
        <end position="229"/>
    </location>
</feature>
<organism evidence="4 5">
    <name type="scientific">Lophiostoma macrostomum CBS 122681</name>
    <dbReference type="NCBI Taxonomy" id="1314788"/>
    <lineage>
        <taxon>Eukaryota</taxon>
        <taxon>Fungi</taxon>
        <taxon>Dikarya</taxon>
        <taxon>Ascomycota</taxon>
        <taxon>Pezizomycotina</taxon>
        <taxon>Dothideomycetes</taxon>
        <taxon>Pleosporomycetidae</taxon>
        <taxon>Pleosporales</taxon>
        <taxon>Lophiostomataceae</taxon>
        <taxon>Lophiostoma</taxon>
    </lineage>
</organism>
<feature type="signal peptide" evidence="3">
    <location>
        <begin position="1"/>
        <end position="18"/>
    </location>
</feature>
<dbReference type="EMBL" id="MU004290">
    <property type="protein sequence ID" value="KAF2662340.1"/>
    <property type="molecule type" value="Genomic_DNA"/>
</dbReference>
<keyword evidence="3" id="KW-0732">Signal</keyword>
<keyword evidence="2" id="KW-1133">Transmembrane helix</keyword>
<accession>A0A6A6TRB1</accession>
<evidence type="ECO:0000313" key="4">
    <source>
        <dbReference type="EMBL" id="KAF2662340.1"/>
    </source>
</evidence>
<evidence type="ECO:0000256" key="1">
    <source>
        <dbReference type="SAM" id="MobiDB-lite"/>
    </source>
</evidence>
<evidence type="ECO:0000256" key="2">
    <source>
        <dbReference type="SAM" id="Phobius"/>
    </source>
</evidence>
<evidence type="ECO:0000313" key="5">
    <source>
        <dbReference type="Proteomes" id="UP000799324"/>
    </source>
</evidence>
<dbReference type="AlphaFoldDB" id="A0A6A6TRB1"/>
<name>A0A6A6TRB1_9PLEO</name>
<evidence type="ECO:0000256" key="3">
    <source>
        <dbReference type="SAM" id="SignalP"/>
    </source>
</evidence>
<dbReference type="Proteomes" id="UP000799324">
    <property type="component" value="Unassembled WGS sequence"/>
</dbReference>